<reference evidence="2" key="1">
    <citation type="submission" date="2020-08" db="EMBL/GenBank/DDBJ databases">
        <title>Ramlibacter sp. GTP1 16S ribosomal RNA gene genome sequencing and assembly.</title>
        <authorList>
            <person name="Kang M."/>
        </authorList>
    </citation>
    <scope>NUCLEOTIDE SEQUENCE</scope>
    <source>
        <strain evidence="2">GTP1</strain>
    </source>
</reference>
<feature type="transmembrane region" description="Helical" evidence="1">
    <location>
        <begin position="69"/>
        <end position="90"/>
    </location>
</feature>
<dbReference type="Proteomes" id="UP000596827">
    <property type="component" value="Unassembled WGS sequence"/>
</dbReference>
<evidence type="ECO:0000313" key="3">
    <source>
        <dbReference type="Proteomes" id="UP000596827"/>
    </source>
</evidence>
<keyword evidence="1" id="KW-1133">Transmembrane helix</keyword>
<keyword evidence="3" id="KW-1185">Reference proteome</keyword>
<keyword evidence="1" id="KW-0812">Transmembrane</keyword>
<organism evidence="2 3">
    <name type="scientific">Ramlibacter albus</name>
    <dbReference type="NCBI Taxonomy" id="2079448"/>
    <lineage>
        <taxon>Bacteria</taxon>
        <taxon>Pseudomonadati</taxon>
        <taxon>Pseudomonadota</taxon>
        <taxon>Betaproteobacteria</taxon>
        <taxon>Burkholderiales</taxon>
        <taxon>Comamonadaceae</taxon>
        <taxon>Ramlibacter</taxon>
    </lineage>
</organism>
<keyword evidence="1" id="KW-0472">Membrane</keyword>
<protein>
    <submittedName>
        <fullName evidence="2">Uncharacterized protein</fullName>
    </submittedName>
</protein>
<evidence type="ECO:0000256" key="1">
    <source>
        <dbReference type="SAM" id="Phobius"/>
    </source>
</evidence>
<feature type="transmembrane region" description="Helical" evidence="1">
    <location>
        <begin position="21"/>
        <end position="49"/>
    </location>
</feature>
<dbReference type="EMBL" id="JACORU010000001">
    <property type="protein sequence ID" value="MBC5763327.1"/>
    <property type="molecule type" value="Genomic_DNA"/>
</dbReference>
<dbReference type="AlphaFoldDB" id="A0A923S3P8"/>
<evidence type="ECO:0000313" key="2">
    <source>
        <dbReference type="EMBL" id="MBC5763327.1"/>
    </source>
</evidence>
<proteinExistence type="predicted"/>
<comment type="caution">
    <text evidence="2">The sequence shown here is derived from an EMBL/GenBank/DDBJ whole genome shotgun (WGS) entry which is preliminary data.</text>
</comment>
<gene>
    <name evidence="2" type="ORF">H8R02_02610</name>
</gene>
<sequence length="100" mass="10632">MSLGPLYSHRQPTFGESVFKLLGHVIGGAVLFLGLAAVSWLIGWGIHALDAIHPFNPSVFALLHGVEVAILYLDIGLSGIVLVVGAFRFIREIAQPGLTA</sequence>
<accession>A0A923S3P8</accession>
<dbReference type="RefSeq" id="WP_187079781.1">
    <property type="nucleotide sequence ID" value="NZ_JACORU010000001.1"/>
</dbReference>
<name>A0A923S3P8_9BURK</name>